<evidence type="ECO:0000256" key="1">
    <source>
        <dbReference type="SAM" id="Phobius"/>
    </source>
</evidence>
<dbReference type="KEGG" id="nti:DNFV4_03059"/>
<accession>A0AA86TDI7</accession>
<feature type="transmembrane region" description="Helical" evidence="1">
    <location>
        <begin position="76"/>
        <end position="98"/>
    </location>
</feature>
<protein>
    <submittedName>
        <fullName evidence="2">Uncharacterized protein</fullName>
    </submittedName>
</protein>
<gene>
    <name evidence="2" type="ORF">DNFV4_03059</name>
</gene>
<keyword evidence="3" id="KW-1185">Reference proteome</keyword>
<sequence length="119" mass="12780">MVVAMRTMCKMQVTVDEIIDMVSVRHCLMAAAGPVTMSGFMAATGVGRRAVGGVFRPDGQHVLVHMVFVQVVQMTIVQVILMVIMVDGAVAAIGSVPVRMGVMHVMSRHASLRGERSKT</sequence>
<organism evidence="2 3">
    <name type="scientific">Nitrospira tepida</name>
    <dbReference type="NCBI Taxonomy" id="2973512"/>
    <lineage>
        <taxon>Bacteria</taxon>
        <taxon>Pseudomonadati</taxon>
        <taxon>Nitrospirota</taxon>
        <taxon>Nitrospiria</taxon>
        <taxon>Nitrospirales</taxon>
        <taxon>Nitrospiraceae</taxon>
        <taxon>Nitrospira</taxon>
    </lineage>
</organism>
<keyword evidence="1" id="KW-0812">Transmembrane</keyword>
<evidence type="ECO:0000313" key="3">
    <source>
        <dbReference type="Proteomes" id="UP001179121"/>
    </source>
</evidence>
<dbReference type="AlphaFoldDB" id="A0AA86TDI7"/>
<evidence type="ECO:0000313" key="2">
    <source>
        <dbReference type="EMBL" id="CAI4032629.1"/>
    </source>
</evidence>
<keyword evidence="1" id="KW-1133">Transmembrane helix</keyword>
<name>A0AA86TDI7_9BACT</name>
<dbReference type="Proteomes" id="UP001179121">
    <property type="component" value="Chromosome"/>
</dbReference>
<proteinExistence type="predicted"/>
<reference evidence="2" key="1">
    <citation type="submission" date="2022-10" db="EMBL/GenBank/DDBJ databases">
        <authorList>
            <person name="Koch H."/>
        </authorList>
    </citation>
    <scope>NUCLEOTIDE SEQUENCE</scope>
    <source>
        <strain evidence="2">DNF</strain>
    </source>
</reference>
<keyword evidence="1" id="KW-0472">Membrane</keyword>
<dbReference type="EMBL" id="OX365700">
    <property type="protein sequence ID" value="CAI4032629.1"/>
    <property type="molecule type" value="Genomic_DNA"/>
</dbReference>